<dbReference type="Gene3D" id="1.10.10.2840">
    <property type="entry name" value="PucR C-terminal helix-turn-helix domain"/>
    <property type="match status" value="1"/>
</dbReference>
<protein>
    <submittedName>
        <fullName evidence="2">PucR family transcriptional regulator</fullName>
    </submittedName>
</protein>
<feature type="domain" description="PucR C-terminal helix-turn-helix" evidence="1">
    <location>
        <begin position="424"/>
        <end position="481"/>
    </location>
</feature>
<evidence type="ECO:0000313" key="3">
    <source>
        <dbReference type="Proteomes" id="UP000322976"/>
    </source>
</evidence>
<dbReference type="Pfam" id="PF13556">
    <property type="entry name" value="HTH_30"/>
    <property type="match status" value="1"/>
</dbReference>
<reference evidence="2 3" key="1">
    <citation type="submission" date="2019-08" db="EMBL/GenBank/DDBJ databases">
        <title>Calorimonas adulescens gen. nov., sp. nov., an anaerobic thermophilic bacterium from Sakhalin hot spring.</title>
        <authorList>
            <person name="Khomyakova M.A."/>
            <person name="Merkel A.Y."/>
            <person name="Novikov A."/>
            <person name="Bonch-Osmolovskaya E.A."/>
            <person name="Slobodkin A.I."/>
        </authorList>
    </citation>
    <scope>NUCLEOTIDE SEQUENCE [LARGE SCALE GENOMIC DNA]</scope>
    <source>
        <strain evidence="2 3">A05MB</strain>
    </source>
</reference>
<dbReference type="AlphaFoldDB" id="A0A5D8QG73"/>
<accession>A0A5D8QG73</accession>
<dbReference type="InterPro" id="IPR051448">
    <property type="entry name" value="CdaR-like_regulators"/>
</dbReference>
<dbReference type="EMBL" id="VTPS01000005">
    <property type="protein sequence ID" value="TZE82523.1"/>
    <property type="molecule type" value="Genomic_DNA"/>
</dbReference>
<dbReference type="RefSeq" id="WP_149544762.1">
    <property type="nucleotide sequence ID" value="NZ_VTPS01000005.1"/>
</dbReference>
<proteinExistence type="predicted"/>
<dbReference type="Proteomes" id="UP000322976">
    <property type="component" value="Unassembled WGS sequence"/>
</dbReference>
<name>A0A5D8QG73_9THEO</name>
<organism evidence="2 3">
    <name type="scientific">Calorimonas adulescens</name>
    <dbReference type="NCBI Taxonomy" id="2606906"/>
    <lineage>
        <taxon>Bacteria</taxon>
        <taxon>Bacillati</taxon>
        <taxon>Bacillota</taxon>
        <taxon>Clostridia</taxon>
        <taxon>Thermoanaerobacterales</taxon>
        <taxon>Thermoanaerobacteraceae</taxon>
        <taxon>Calorimonas</taxon>
    </lineage>
</organism>
<sequence>MKLSMWILADWLAKYKPSVNICEGHAVLSGVRLFSAEDPNMSNSIVYIGRASDFFPDKFSEEKVLCVNNKDWIMFDHKNLRDVLNDILKAFEFYNEWETSLKEAAYSGESFQALLDLSQSVFNNPMFIADWRGKVLAQTSQYEPGPDEEMWEYMILHGYVPAYAYGRLKQFPEQCLEIEYKKEIAIMFFPPYNYRCIHCSINYGKGNFIYFHIIQKNTVLTNGMIQLAETLKQAILILLRFINLPTDVHPASVLFSEMLSGKLPDDDALKWVMFTMGWEDTKNWYLISFHNLYPDQLSRTALLGLLEHHIPQGFTFIWKTYLIMLIDCQDWPIALPRIQQLLKDGLFCCGVSMPFSDWSNLSVYLKQAEVAIEYSQDKDIVNMCADHAWSYLLNEFAQYSKNTMMLHPAINQLEEYDRKKGTELTRTLYEYLRNERNCTITANALFIHRNSLQYRLGRIYELIDADLDNPDVRMHIMLSYQIKEHMKSTIPKINPSKKGKKTTTT</sequence>
<dbReference type="InterPro" id="IPR042070">
    <property type="entry name" value="PucR_C-HTH_sf"/>
</dbReference>
<gene>
    <name evidence="2" type="ORF">FWJ32_04385</name>
</gene>
<evidence type="ECO:0000259" key="1">
    <source>
        <dbReference type="Pfam" id="PF13556"/>
    </source>
</evidence>
<evidence type="ECO:0000313" key="2">
    <source>
        <dbReference type="EMBL" id="TZE82523.1"/>
    </source>
</evidence>
<keyword evidence="3" id="KW-1185">Reference proteome</keyword>
<dbReference type="PANTHER" id="PTHR33744">
    <property type="entry name" value="CARBOHYDRATE DIACID REGULATOR"/>
    <property type="match status" value="1"/>
</dbReference>
<comment type="caution">
    <text evidence="2">The sequence shown here is derived from an EMBL/GenBank/DDBJ whole genome shotgun (WGS) entry which is preliminary data.</text>
</comment>
<dbReference type="InterPro" id="IPR025736">
    <property type="entry name" value="PucR_C-HTH_dom"/>
</dbReference>